<keyword evidence="3 6" id="KW-0489">Methyltransferase</keyword>
<accession>A0A086P5B3</accession>
<dbReference type="EC" id="2.1.1.170" evidence="6"/>
<dbReference type="STRING" id="76947.GCA_002080435_01844"/>
<dbReference type="PANTHER" id="PTHR31760">
    <property type="entry name" value="S-ADENOSYL-L-METHIONINE-DEPENDENT METHYLTRANSFERASES SUPERFAMILY PROTEIN"/>
    <property type="match status" value="1"/>
</dbReference>
<dbReference type="HAMAP" id="MF_00074">
    <property type="entry name" value="16SrRNA_methyltr_G"/>
    <property type="match status" value="1"/>
</dbReference>
<comment type="similarity">
    <text evidence="6">Belongs to the methyltransferase superfamily. RNA methyltransferase RsmG family.</text>
</comment>
<dbReference type="RefSeq" id="WP_037469073.1">
    <property type="nucleotide sequence ID" value="NZ_BCZD01000015.1"/>
</dbReference>
<comment type="caution">
    <text evidence="6">Lacks conserved residue(s) required for the propagation of feature annotation.</text>
</comment>
<sequence length="214" mass="23207">MTEDEAKQWLVDSLAVSRETLGQLERYVALLLAGMDEQNLIAESTRNHVWARHIVDSAQLLPLAGEAGEGAWIDLGSGAGLPAIVLAILSDRPMIMIETRRKRIEFLSDVSAELGLSHATVVGGRVESAEMTAPASVISARAYAPLPRLFSSSLHLSNGQTIWVLPKGRNAEIELEAARPTWQGVFHVERSVTDPDSAIIVARGVTPKGRKGRR</sequence>
<dbReference type="NCBIfam" id="TIGR00138">
    <property type="entry name" value="rsmG_gidB"/>
    <property type="match status" value="1"/>
</dbReference>
<evidence type="ECO:0000256" key="5">
    <source>
        <dbReference type="ARBA" id="ARBA00022691"/>
    </source>
</evidence>
<evidence type="ECO:0000256" key="6">
    <source>
        <dbReference type="HAMAP-Rule" id="MF_00074"/>
    </source>
</evidence>
<reference evidence="7" key="1">
    <citation type="submission" date="2014-08" db="EMBL/GenBank/DDBJ databases">
        <title>Draft genome sequences of Sphingobium herbicidovorans.</title>
        <authorList>
            <person name="Gan H.M."/>
            <person name="Gan H.Y."/>
            <person name="Savka M.A."/>
        </authorList>
    </citation>
    <scope>NUCLEOTIDE SEQUENCE [LARGE SCALE GENOMIC DNA]</scope>
    <source>
        <strain evidence="7">NBRC 16415</strain>
    </source>
</reference>
<dbReference type="InterPro" id="IPR003682">
    <property type="entry name" value="rRNA_ssu_MeTfrase_G"/>
</dbReference>
<keyword evidence="8" id="KW-1185">Reference proteome</keyword>
<feature type="binding site" evidence="6">
    <location>
        <position position="76"/>
    </location>
    <ligand>
        <name>S-adenosyl-L-methionine</name>
        <dbReference type="ChEBI" id="CHEBI:59789"/>
    </ligand>
</feature>
<dbReference type="SUPFAM" id="SSF53335">
    <property type="entry name" value="S-adenosyl-L-methionine-dependent methyltransferases"/>
    <property type="match status" value="1"/>
</dbReference>
<dbReference type="InterPro" id="IPR029063">
    <property type="entry name" value="SAM-dependent_MTases_sf"/>
</dbReference>
<dbReference type="AlphaFoldDB" id="A0A086P5B3"/>
<comment type="function">
    <text evidence="6">Specifically methylates the N7 position of guanine in position 527 of 16S rRNA.</text>
</comment>
<dbReference type="EMBL" id="JFZA02000060">
    <property type="protein sequence ID" value="KFG88581.1"/>
    <property type="molecule type" value="Genomic_DNA"/>
</dbReference>
<feature type="binding site" evidence="6">
    <location>
        <begin position="126"/>
        <end position="127"/>
    </location>
    <ligand>
        <name>S-adenosyl-L-methionine</name>
        <dbReference type="ChEBI" id="CHEBI:59789"/>
    </ligand>
</feature>
<keyword evidence="4 6" id="KW-0808">Transferase</keyword>
<protein>
    <recommendedName>
        <fullName evidence="6">Ribosomal RNA small subunit methyltransferase G</fullName>
        <ecNumber evidence="6">2.1.1.170</ecNumber>
    </recommendedName>
    <alternativeName>
        <fullName evidence="6">16S rRNA 7-methylguanosine methyltransferase</fullName>
        <shortName evidence="6">16S rRNA m7G methyltransferase</shortName>
    </alternativeName>
</protein>
<evidence type="ECO:0000256" key="2">
    <source>
        <dbReference type="ARBA" id="ARBA00022552"/>
    </source>
</evidence>
<evidence type="ECO:0000313" key="8">
    <source>
        <dbReference type="Proteomes" id="UP000024284"/>
    </source>
</evidence>
<dbReference type="GO" id="GO:0070043">
    <property type="term" value="F:rRNA (guanine-N7-)-methyltransferase activity"/>
    <property type="evidence" value="ECO:0007669"/>
    <property type="project" value="UniProtKB-UniRule"/>
</dbReference>
<feature type="binding site" evidence="6">
    <location>
        <position position="81"/>
    </location>
    <ligand>
        <name>S-adenosyl-L-methionine</name>
        <dbReference type="ChEBI" id="CHEBI:59789"/>
    </ligand>
</feature>
<evidence type="ECO:0000256" key="4">
    <source>
        <dbReference type="ARBA" id="ARBA00022679"/>
    </source>
</evidence>
<dbReference type="eggNOG" id="COG0357">
    <property type="taxonomic scope" value="Bacteria"/>
</dbReference>
<keyword evidence="1 6" id="KW-0963">Cytoplasm</keyword>
<proteinExistence type="inferred from homology"/>
<evidence type="ECO:0000313" key="7">
    <source>
        <dbReference type="EMBL" id="KFG88581.1"/>
    </source>
</evidence>
<organism evidence="7 8">
    <name type="scientific">Sphingobium herbicidovorans (strain ATCC 700291 / DSM 11019 / CCUG 56400 / KCTC 2939 / LMG 18315 / NBRC 16415 / MH)</name>
    <name type="common">Sphingomonas herbicidovorans</name>
    <dbReference type="NCBI Taxonomy" id="1219045"/>
    <lineage>
        <taxon>Bacteria</taxon>
        <taxon>Pseudomonadati</taxon>
        <taxon>Pseudomonadota</taxon>
        <taxon>Alphaproteobacteria</taxon>
        <taxon>Sphingomonadales</taxon>
        <taxon>Sphingomonadaceae</taxon>
        <taxon>Sphingobium</taxon>
    </lineage>
</organism>
<dbReference type="GO" id="GO:0005829">
    <property type="term" value="C:cytosol"/>
    <property type="evidence" value="ECO:0007669"/>
    <property type="project" value="TreeGrafter"/>
</dbReference>
<comment type="caution">
    <text evidence="7">The sequence shown here is derived from an EMBL/GenBank/DDBJ whole genome shotgun (WGS) entry which is preliminary data.</text>
</comment>
<dbReference type="OrthoDB" id="9808773at2"/>
<dbReference type="Proteomes" id="UP000024284">
    <property type="component" value="Unassembled WGS sequence"/>
</dbReference>
<dbReference type="PANTHER" id="PTHR31760:SF0">
    <property type="entry name" value="S-ADENOSYL-L-METHIONINE-DEPENDENT METHYLTRANSFERASES SUPERFAMILY PROTEIN"/>
    <property type="match status" value="1"/>
</dbReference>
<keyword evidence="2 6" id="KW-0698">rRNA processing</keyword>
<dbReference type="Gene3D" id="3.40.50.150">
    <property type="entry name" value="Vaccinia Virus protein VP39"/>
    <property type="match status" value="1"/>
</dbReference>
<dbReference type="PATRIC" id="fig|1219045.3.peg.3826"/>
<dbReference type="Pfam" id="PF02527">
    <property type="entry name" value="GidB"/>
    <property type="match status" value="1"/>
</dbReference>
<comment type="subcellular location">
    <subcellularLocation>
        <location evidence="6">Cytoplasm</location>
    </subcellularLocation>
</comment>
<name>A0A086P5B3_SPHHM</name>
<dbReference type="CDD" id="cd02440">
    <property type="entry name" value="AdoMet_MTases"/>
    <property type="match status" value="1"/>
</dbReference>
<gene>
    <name evidence="6 7" type="primary">rsmG</name>
    <name evidence="7" type="ORF">BV98_003767</name>
</gene>
<feature type="binding site" evidence="6">
    <location>
        <position position="141"/>
    </location>
    <ligand>
        <name>S-adenosyl-L-methionine</name>
        <dbReference type="ChEBI" id="CHEBI:59789"/>
    </ligand>
</feature>
<evidence type="ECO:0000256" key="1">
    <source>
        <dbReference type="ARBA" id="ARBA00022490"/>
    </source>
</evidence>
<comment type="catalytic activity">
    <reaction evidence="6">
        <text>guanosine(527) in 16S rRNA + S-adenosyl-L-methionine = N(7)-methylguanosine(527) in 16S rRNA + S-adenosyl-L-homocysteine</text>
        <dbReference type="Rhea" id="RHEA:42732"/>
        <dbReference type="Rhea" id="RHEA-COMP:10209"/>
        <dbReference type="Rhea" id="RHEA-COMP:10210"/>
        <dbReference type="ChEBI" id="CHEBI:57856"/>
        <dbReference type="ChEBI" id="CHEBI:59789"/>
        <dbReference type="ChEBI" id="CHEBI:74269"/>
        <dbReference type="ChEBI" id="CHEBI:74480"/>
        <dbReference type="EC" id="2.1.1.170"/>
    </reaction>
</comment>
<evidence type="ECO:0000256" key="3">
    <source>
        <dbReference type="ARBA" id="ARBA00022603"/>
    </source>
</evidence>
<keyword evidence="5 6" id="KW-0949">S-adenosyl-L-methionine</keyword>